<protein>
    <submittedName>
        <fullName evidence="2">Uncharacterized protein</fullName>
    </submittedName>
</protein>
<reference evidence="2 3" key="1">
    <citation type="submission" date="2022-10" db="EMBL/GenBank/DDBJ databases">
        <title>Paucibacter sp. hw1 Genome sequencing.</title>
        <authorList>
            <person name="Park S."/>
        </authorList>
    </citation>
    <scope>NUCLEOTIDE SEQUENCE [LARGE SCALE GENOMIC DNA]</scope>
    <source>
        <strain evidence="3">hw1</strain>
    </source>
</reference>
<evidence type="ECO:0000313" key="2">
    <source>
        <dbReference type="EMBL" id="MDC8773369.1"/>
    </source>
</evidence>
<feature type="transmembrane region" description="Helical" evidence="1">
    <location>
        <begin position="42"/>
        <end position="68"/>
    </location>
</feature>
<keyword evidence="1" id="KW-1133">Transmembrane helix</keyword>
<dbReference type="EMBL" id="JAQQXT010000011">
    <property type="protein sequence ID" value="MDC8773369.1"/>
    <property type="molecule type" value="Genomic_DNA"/>
</dbReference>
<gene>
    <name evidence="2" type="ORF">PRZ03_17440</name>
</gene>
<sequence length="138" mass="14560">MLHALLHLFSTQPQALAEHAQAYADLFGDEFGQAKQALRRRFVLHAVLTCSVALGVGLGGVALLLWAVTPPAQIHAAWLLLCVPLPPLVLALYCWRAAAASRSSDGAMFVNLRHQLASDRAMLVGAQVSAVAAAGGKL</sequence>
<evidence type="ECO:0000256" key="1">
    <source>
        <dbReference type="SAM" id="Phobius"/>
    </source>
</evidence>
<proteinExistence type="predicted"/>
<name>A0ABT5KIV7_9BURK</name>
<keyword evidence="3" id="KW-1185">Reference proteome</keyword>
<keyword evidence="1" id="KW-0812">Transmembrane</keyword>
<dbReference type="Proteomes" id="UP001221189">
    <property type="component" value="Unassembled WGS sequence"/>
</dbReference>
<accession>A0ABT5KIV7</accession>
<feature type="transmembrane region" description="Helical" evidence="1">
    <location>
        <begin position="74"/>
        <end position="95"/>
    </location>
</feature>
<keyword evidence="1" id="KW-0472">Membrane</keyword>
<comment type="caution">
    <text evidence="2">The sequence shown here is derived from an EMBL/GenBank/DDBJ whole genome shotgun (WGS) entry which is preliminary data.</text>
</comment>
<evidence type="ECO:0000313" key="3">
    <source>
        <dbReference type="Proteomes" id="UP001221189"/>
    </source>
</evidence>
<organism evidence="2 3">
    <name type="scientific">Roseateles albus</name>
    <dbReference type="NCBI Taxonomy" id="2987525"/>
    <lineage>
        <taxon>Bacteria</taxon>
        <taxon>Pseudomonadati</taxon>
        <taxon>Pseudomonadota</taxon>
        <taxon>Betaproteobacteria</taxon>
        <taxon>Burkholderiales</taxon>
        <taxon>Sphaerotilaceae</taxon>
        <taxon>Roseateles</taxon>
    </lineage>
</organism>
<dbReference type="RefSeq" id="WP_273601502.1">
    <property type="nucleotide sequence ID" value="NZ_JAQQXT010000011.1"/>
</dbReference>